<evidence type="ECO:0000313" key="2">
    <source>
        <dbReference type="EMBL" id="CDI85529.1"/>
    </source>
</evidence>
<dbReference type="AlphaFoldDB" id="U6H4B6"/>
<sequence>MRSRTRLNDVDLALRHAAATEQQRPAAPEPTGTDLDVEDASDYHSATSDTSSDTEEGPEEREDEREEIGALLHEGPTTERSSMTTQQAPAEEGSLGVDEQNSCLPGHRRLAASVEAAQLNSNQLQGAWRGPSRVPLRDVIHQTIARSRAAACSSNETRPSPPSAASNHTEGTASIELFVFGAQSTAAIATDLPSNSRTTEAGGQEPQQFLCPSCNVDFHSKRGLANHLRRGVTNRCALLKASLVNKEHNIPTLSDPKATKRNRGQRREGAVGHQGDPRGHSTSPINTRKRHRRPDYSEGPPWAEHPSQAVTSLLEMLNARPAPATRQSQQQPAEATPEAQLTHTQPDAACAYRNQPITRNRPLRIPRLPTEAYARLKNKLEDLAKATTARVATGTWEEVETAIEGFTAALYDAVWFANRKPTAANLQSSRKPPSSNSIQQEPRKARVPPRLAQAQDNVKKALLALREEEKAQQGRQQSSDPLDDKLRKRALERNLRTARRRLINVLNEESAHNLQTLYITDRKKCVEQILADEDQQRRRDCPIQLSELEAYFKIQHSEQCINTTSQVAHEFLNPLAAAPEGAKGIARSFSEEDVRAQLLKSHLMSAAGPDGIGFFVYKRFEDVLVPAMTAIYNACSRHRRVPAKWKESVTVLIPKGGDPSSVKNWRPINLQDCIYKLYAALWANRITDWAIQLNGSRSTFGRSS</sequence>
<dbReference type="Proteomes" id="UP000018201">
    <property type="component" value="Unassembled WGS sequence"/>
</dbReference>
<feature type="compositionally biased region" description="Polar residues" evidence="1">
    <location>
        <begin position="78"/>
        <end position="88"/>
    </location>
</feature>
<dbReference type="PANTHER" id="PTHR19446">
    <property type="entry name" value="REVERSE TRANSCRIPTASES"/>
    <property type="match status" value="1"/>
</dbReference>
<organism evidence="2 3">
    <name type="scientific">Eimeria praecox</name>
    <dbReference type="NCBI Taxonomy" id="51316"/>
    <lineage>
        <taxon>Eukaryota</taxon>
        <taxon>Sar</taxon>
        <taxon>Alveolata</taxon>
        <taxon>Apicomplexa</taxon>
        <taxon>Conoidasida</taxon>
        <taxon>Coccidia</taxon>
        <taxon>Eucoccidiorida</taxon>
        <taxon>Eimeriorina</taxon>
        <taxon>Eimeriidae</taxon>
        <taxon>Eimeria</taxon>
    </lineage>
</organism>
<dbReference type="VEuPathDB" id="ToxoDB:EPH_0064100"/>
<feature type="region of interest" description="Disordered" evidence="1">
    <location>
        <begin position="321"/>
        <end position="348"/>
    </location>
</feature>
<feature type="compositionally biased region" description="Basic and acidic residues" evidence="1">
    <location>
        <begin position="265"/>
        <end position="279"/>
    </location>
</feature>
<protein>
    <recommendedName>
        <fullName evidence="4">Reverse transcriptase domain-containing protein</fullName>
    </recommendedName>
</protein>
<gene>
    <name evidence="2" type="ORF">EPH_0064100</name>
</gene>
<feature type="region of interest" description="Disordered" evidence="1">
    <location>
        <begin position="249"/>
        <end position="305"/>
    </location>
</feature>
<dbReference type="EMBL" id="HG693931">
    <property type="protein sequence ID" value="CDI85529.1"/>
    <property type="molecule type" value="Genomic_DNA"/>
</dbReference>
<proteinExistence type="predicted"/>
<reference evidence="2" key="2">
    <citation type="submission" date="2013-10" db="EMBL/GenBank/DDBJ databases">
        <authorList>
            <person name="Aslett M."/>
        </authorList>
    </citation>
    <scope>NUCLEOTIDE SEQUENCE [LARGE SCALE GENOMIC DNA]</scope>
    <source>
        <strain evidence="2">Houghton</strain>
    </source>
</reference>
<feature type="region of interest" description="Disordered" evidence="1">
    <location>
        <begin position="1"/>
        <end position="97"/>
    </location>
</feature>
<feature type="compositionally biased region" description="Basic and acidic residues" evidence="1">
    <location>
        <begin position="1"/>
        <end position="14"/>
    </location>
</feature>
<feature type="region of interest" description="Disordered" evidence="1">
    <location>
        <begin position="423"/>
        <end position="453"/>
    </location>
</feature>
<reference evidence="2" key="1">
    <citation type="submission" date="2013-10" db="EMBL/GenBank/DDBJ databases">
        <title>Genomic analysis of the causative agents of coccidiosis in chickens.</title>
        <authorList>
            <person name="Reid A.J."/>
            <person name="Blake D."/>
            <person name="Billington K."/>
            <person name="Browne H."/>
            <person name="Dunn M."/>
            <person name="Hung S."/>
            <person name="Kawahara F."/>
            <person name="Miranda-Saavedra D."/>
            <person name="Mourier T."/>
            <person name="Nagra H."/>
            <person name="Otto T.D."/>
            <person name="Rawlings N."/>
            <person name="Sanchez A."/>
            <person name="Sanders M."/>
            <person name="Subramaniam C."/>
            <person name="Tay Y."/>
            <person name="Dear P."/>
            <person name="Doerig C."/>
            <person name="Gruber A."/>
            <person name="Parkinson J."/>
            <person name="Shirley M."/>
            <person name="Wan K.L."/>
            <person name="Berriman M."/>
            <person name="Tomley F."/>
            <person name="Pain A."/>
        </authorList>
    </citation>
    <scope>NUCLEOTIDE SEQUENCE [LARGE SCALE GENOMIC DNA]</scope>
    <source>
        <strain evidence="2">Houghton</strain>
    </source>
</reference>
<feature type="compositionally biased region" description="Low complexity" evidence="1">
    <location>
        <begin position="327"/>
        <end position="340"/>
    </location>
</feature>
<evidence type="ECO:0000256" key="1">
    <source>
        <dbReference type="SAM" id="MobiDB-lite"/>
    </source>
</evidence>
<keyword evidence="3" id="KW-1185">Reference proteome</keyword>
<accession>U6H4B6</accession>
<feature type="compositionally biased region" description="Polar residues" evidence="1">
    <location>
        <begin position="152"/>
        <end position="168"/>
    </location>
</feature>
<evidence type="ECO:0000313" key="3">
    <source>
        <dbReference type="Proteomes" id="UP000018201"/>
    </source>
</evidence>
<evidence type="ECO:0008006" key="4">
    <source>
        <dbReference type="Google" id="ProtNLM"/>
    </source>
</evidence>
<name>U6H4B6_9EIME</name>
<feature type="compositionally biased region" description="Acidic residues" evidence="1">
    <location>
        <begin position="52"/>
        <end position="66"/>
    </location>
</feature>
<feature type="region of interest" description="Disordered" evidence="1">
    <location>
        <begin position="147"/>
        <end position="168"/>
    </location>
</feature>
<feature type="compositionally biased region" description="Polar residues" evidence="1">
    <location>
        <begin position="424"/>
        <end position="440"/>
    </location>
</feature>
<dbReference type="OrthoDB" id="6628767at2759"/>